<dbReference type="GO" id="GO:0051287">
    <property type="term" value="F:NAD binding"/>
    <property type="evidence" value="ECO:0007669"/>
    <property type="project" value="InterPro"/>
</dbReference>
<feature type="compositionally biased region" description="Low complexity" evidence="14">
    <location>
        <begin position="120"/>
        <end position="139"/>
    </location>
</feature>
<sequence>MSSKIRSLFQGFRSSLDGERGTSEAFPGDGSSSPATSTSTSTHDSSPAAIARRAPPTPPDEKDNHHHLKTLQRLQKGIPINPKNSSSSTDGNNHSHYEDYENTEDMTDAQQTEVNGLAHSVSHTLSLSNSPSSTFHSPVGSYSSRTTLNRPSGKQLKPFNTQDIKIVLLENVNIAAREILESQGYQIEFHKSSLPEDQLIEKIRQSFKTNRDVHVIGIRSKTKLSAKVLREAKNLLVIGCFCIGTNQVDLEYAAKHGISVFNSPFSNSRSVAELVISEIIALARQLGDRSMEMHNGTWNKISAKCWEIRGKTLGKFSFTPEIISWMRPLTKLLGIVGYGHIGSQLSVLGEAMGMRVLYYDVIPLMALGTAKQVPTLKDLLEQADFVTLHVPEIAETKDMIGAEQLAQMKRGSYLINASRGSVVNIPALIESMRSGHTAGAALDVYPSEPAANGDYFNDTLNSWGNDLRSLKNLILTPHIGGSTEVSEAQSAIGIEVGEALVRYINSGSTIGCVNMPEVTLRSLTLAEENHVRVVFIHSNRPGVLRQVNSILGDHNVDKQMSDSRGDVAYLMADISDVNAGDIRSLYESLEALSCKLINRDTHGNTLTFFAAKIMTRVLY</sequence>
<dbReference type="InterPro" id="IPR045865">
    <property type="entry name" value="ACT-like_dom_sf"/>
</dbReference>
<feature type="compositionally biased region" description="Polar residues" evidence="14">
    <location>
        <begin position="140"/>
        <end position="155"/>
    </location>
</feature>
<accession>A0A292Q561</accession>
<dbReference type="EC" id="1.1.1.95" evidence="5"/>
<evidence type="ECO:0000256" key="10">
    <source>
        <dbReference type="ARBA" id="ARBA00023299"/>
    </source>
</evidence>
<evidence type="ECO:0000256" key="12">
    <source>
        <dbReference type="ARBA" id="ARBA00048126"/>
    </source>
</evidence>
<gene>
    <name evidence="16" type="ORF">GSTUAT00001032001</name>
</gene>
<evidence type="ECO:0000256" key="14">
    <source>
        <dbReference type="SAM" id="MobiDB-lite"/>
    </source>
</evidence>
<evidence type="ECO:0000256" key="11">
    <source>
        <dbReference type="ARBA" id="ARBA00030455"/>
    </source>
</evidence>
<dbReference type="InterPro" id="IPR006140">
    <property type="entry name" value="D-isomer_DH_NAD-bd"/>
</dbReference>
<dbReference type="SUPFAM" id="SSF52283">
    <property type="entry name" value="Formate/glycerate dehydrogenase catalytic domain-like"/>
    <property type="match status" value="1"/>
</dbReference>
<evidence type="ECO:0000256" key="13">
    <source>
        <dbReference type="ARBA" id="ARBA00048731"/>
    </source>
</evidence>
<dbReference type="PANTHER" id="PTHR42789:SF1">
    <property type="entry name" value="D-ISOMER SPECIFIC 2-HYDROXYACID DEHYDROGENASE FAMILY PROTEIN (AFU_ORTHOLOGUE AFUA_6G10090)"/>
    <property type="match status" value="1"/>
</dbReference>
<evidence type="ECO:0000256" key="5">
    <source>
        <dbReference type="ARBA" id="ARBA00013143"/>
    </source>
</evidence>
<keyword evidence="6" id="KW-0597">Phosphoprotein</keyword>
<reference evidence="16" key="1">
    <citation type="submission" date="2015-10" db="EMBL/GenBank/DDBJ databases">
        <authorList>
            <person name="Regsiter A."/>
            <person name="william w."/>
        </authorList>
    </citation>
    <scope>NUCLEOTIDE SEQUENCE</scope>
    <source>
        <strain evidence="16">Montdore</strain>
    </source>
</reference>
<dbReference type="CDD" id="cd12176">
    <property type="entry name" value="PGDH_3"/>
    <property type="match status" value="1"/>
</dbReference>
<evidence type="ECO:0000256" key="8">
    <source>
        <dbReference type="ARBA" id="ARBA00023002"/>
    </source>
</evidence>
<organism evidence="16 17">
    <name type="scientific">Tuber aestivum</name>
    <name type="common">summer truffle</name>
    <dbReference type="NCBI Taxonomy" id="59557"/>
    <lineage>
        <taxon>Eukaryota</taxon>
        <taxon>Fungi</taxon>
        <taxon>Dikarya</taxon>
        <taxon>Ascomycota</taxon>
        <taxon>Pezizomycotina</taxon>
        <taxon>Pezizomycetes</taxon>
        <taxon>Pezizales</taxon>
        <taxon>Tuberaceae</taxon>
        <taxon>Tuber</taxon>
    </lineage>
</organism>
<dbReference type="PANTHER" id="PTHR42789">
    <property type="entry name" value="D-ISOMER SPECIFIC 2-HYDROXYACID DEHYDROGENASE FAMILY PROTEIN (AFU_ORTHOLOGUE AFUA_6G10090)"/>
    <property type="match status" value="1"/>
</dbReference>
<keyword evidence="8" id="KW-0560">Oxidoreductase</keyword>
<dbReference type="InterPro" id="IPR050857">
    <property type="entry name" value="D-2-hydroxyacid_DH"/>
</dbReference>
<dbReference type="Pfam" id="PF00389">
    <property type="entry name" value="2-Hacid_dh"/>
    <property type="match status" value="1"/>
</dbReference>
<dbReference type="InterPro" id="IPR006139">
    <property type="entry name" value="D-isomer_2_OHA_DH_cat_dom"/>
</dbReference>
<comment type="catalytic activity">
    <reaction evidence="12">
        <text>(R)-2-hydroxyglutarate + NAD(+) = 2-oxoglutarate + NADH + H(+)</text>
        <dbReference type="Rhea" id="RHEA:49612"/>
        <dbReference type="ChEBI" id="CHEBI:15378"/>
        <dbReference type="ChEBI" id="CHEBI:15801"/>
        <dbReference type="ChEBI" id="CHEBI:16810"/>
        <dbReference type="ChEBI" id="CHEBI:57540"/>
        <dbReference type="ChEBI" id="CHEBI:57945"/>
        <dbReference type="EC" id="1.1.1.399"/>
    </reaction>
</comment>
<keyword evidence="10" id="KW-0718">Serine biosynthesis</keyword>
<keyword evidence="7" id="KW-0028">Amino-acid biosynthesis</keyword>
<keyword evidence="9" id="KW-0520">NAD</keyword>
<evidence type="ECO:0000256" key="6">
    <source>
        <dbReference type="ARBA" id="ARBA00022553"/>
    </source>
</evidence>
<dbReference type="FunFam" id="3.40.50.720:FF:000041">
    <property type="entry name" value="D-3-phosphoglycerate dehydrogenase"/>
    <property type="match status" value="1"/>
</dbReference>
<name>A0A292Q561_9PEZI</name>
<evidence type="ECO:0000256" key="7">
    <source>
        <dbReference type="ARBA" id="ARBA00022605"/>
    </source>
</evidence>
<dbReference type="FunFam" id="3.40.50.720:FF:000025">
    <property type="entry name" value="D-3-phosphoglycerate dehydrogenase"/>
    <property type="match status" value="1"/>
</dbReference>
<dbReference type="PROSITE" id="PS51671">
    <property type="entry name" value="ACT"/>
    <property type="match status" value="1"/>
</dbReference>
<dbReference type="GO" id="GO:0061759">
    <property type="term" value="F:2-oxoglutarate reductase activity"/>
    <property type="evidence" value="ECO:0007669"/>
    <property type="project" value="UniProtKB-ARBA"/>
</dbReference>
<evidence type="ECO:0000313" key="16">
    <source>
        <dbReference type="EMBL" id="CUS14962.1"/>
    </source>
</evidence>
<dbReference type="AlphaFoldDB" id="A0A292Q561"/>
<evidence type="ECO:0000256" key="9">
    <source>
        <dbReference type="ARBA" id="ARBA00023027"/>
    </source>
</evidence>
<feature type="domain" description="ACT" evidence="15">
    <location>
        <begin position="532"/>
        <end position="606"/>
    </location>
</feature>
<dbReference type="SUPFAM" id="SSF55021">
    <property type="entry name" value="ACT-like"/>
    <property type="match status" value="1"/>
</dbReference>
<evidence type="ECO:0000256" key="1">
    <source>
        <dbReference type="ARBA" id="ARBA00003800"/>
    </source>
</evidence>
<dbReference type="InterPro" id="IPR002912">
    <property type="entry name" value="ACT_dom"/>
</dbReference>
<dbReference type="InterPro" id="IPR029752">
    <property type="entry name" value="D-isomer_DH_CS1"/>
</dbReference>
<comment type="similarity">
    <text evidence="3">Belongs to the D-isomer specific 2-hydroxyacid dehydrogenase family.</text>
</comment>
<feature type="compositionally biased region" description="Polar residues" evidence="14">
    <location>
        <begin position="82"/>
        <end position="92"/>
    </location>
</feature>
<dbReference type="UniPathway" id="UPA00135">
    <property type="reaction ID" value="UER00196"/>
</dbReference>
<dbReference type="Proteomes" id="UP001412239">
    <property type="component" value="Unassembled WGS sequence"/>
</dbReference>
<comment type="catalytic activity">
    <reaction evidence="13">
        <text>(2R)-3-phosphoglycerate + NAD(+) = 3-phosphooxypyruvate + NADH + H(+)</text>
        <dbReference type="Rhea" id="RHEA:12641"/>
        <dbReference type="ChEBI" id="CHEBI:15378"/>
        <dbReference type="ChEBI" id="CHEBI:18110"/>
        <dbReference type="ChEBI" id="CHEBI:57540"/>
        <dbReference type="ChEBI" id="CHEBI:57945"/>
        <dbReference type="ChEBI" id="CHEBI:58272"/>
        <dbReference type="EC" id="1.1.1.95"/>
    </reaction>
</comment>
<evidence type="ECO:0000259" key="15">
    <source>
        <dbReference type="PROSITE" id="PS51671"/>
    </source>
</evidence>
<dbReference type="Gene3D" id="3.30.70.260">
    <property type="match status" value="1"/>
</dbReference>
<dbReference type="SUPFAM" id="SSF51735">
    <property type="entry name" value="NAD(P)-binding Rossmann-fold domains"/>
    <property type="match status" value="1"/>
</dbReference>
<dbReference type="Gene3D" id="3.40.50.720">
    <property type="entry name" value="NAD(P)-binding Rossmann-like Domain"/>
    <property type="match status" value="2"/>
</dbReference>
<feature type="region of interest" description="Disordered" evidence="14">
    <location>
        <begin position="1"/>
        <end position="99"/>
    </location>
</feature>
<keyword evidence="17" id="KW-1185">Reference proteome</keyword>
<dbReference type="GO" id="GO:0004617">
    <property type="term" value="F:phosphoglycerate dehydrogenase activity"/>
    <property type="evidence" value="ECO:0007669"/>
    <property type="project" value="UniProtKB-EC"/>
</dbReference>
<dbReference type="InterPro" id="IPR036291">
    <property type="entry name" value="NAD(P)-bd_dom_sf"/>
</dbReference>
<dbReference type="InterPro" id="IPR029753">
    <property type="entry name" value="D-isomer_DH_CS"/>
</dbReference>
<evidence type="ECO:0000313" key="17">
    <source>
        <dbReference type="Proteomes" id="UP001412239"/>
    </source>
</evidence>
<dbReference type="PROSITE" id="PS00670">
    <property type="entry name" value="D_2_HYDROXYACID_DH_2"/>
    <property type="match status" value="1"/>
</dbReference>
<dbReference type="FunFam" id="3.30.70.260:FF:000036">
    <property type="entry name" value="D-3-phosphoglycerate dehydrogenase"/>
    <property type="match status" value="1"/>
</dbReference>
<proteinExistence type="inferred from homology"/>
<dbReference type="Pfam" id="PF02826">
    <property type="entry name" value="2-Hacid_dh_C"/>
    <property type="match status" value="1"/>
</dbReference>
<protein>
    <recommendedName>
        <fullName evidence="11">2-oxoglutarate reductase</fullName>
        <ecNumber evidence="4">1.1.1.399</ecNumber>
        <ecNumber evidence="5">1.1.1.95</ecNumber>
    </recommendedName>
</protein>
<dbReference type="PROSITE" id="PS00671">
    <property type="entry name" value="D_2_HYDROXYACID_DH_3"/>
    <property type="match status" value="1"/>
</dbReference>
<evidence type="ECO:0000256" key="4">
    <source>
        <dbReference type="ARBA" id="ARBA00013001"/>
    </source>
</evidence>
<dbReference type="EMBL" id="LN890954">
    <property type="protein sequence ID" value="CUS14962.1"/>
    <property type="molecule type" value="Genomic_DNA"/>
</dbReference>
<dbReference type="GO" id="GO:0006564">
    <property type="term" value="P:L-serine biosynthetic process"/>
    <property type="evidence" value="ECO:0007669"/>
    <property type="project" value="UniProtKB-KW"/>
</dbReference>
<comment type="function">
    <text evidence="1">Catalyzes the reversible oxidation of 3-phospho-D-glycerate to 3-phosphonooxypyruvate, the first step of the phosphorylated L-serine biosynthesis pathway. Also catalyzes the reversible oxidation of 2-hydroxyglutarate to 2-oxoglutarate.</text>
</comment>
<evidence type="ECO:0000256" key="3">
    <source>
        <dbReference type="ARBA" id="ARBA00005854"/>
    </source>
</evidence>
<feature type="region of interest" description="Disordered" evidence="14">
    <location>
        <begin position="118"/>
        <end position="155"/>
    </location>
</feature>
<dbReference type="EC" id="1.1.1.399" evidence="4"/>
<feature type="compositionally biased region" description="Low complexity" evidence="14">
    <location>
        <begin position="27"/>
        <end position="54"/>
    </location>
</feature>
<comment type="pathway">
    <text evidence="2">Amino-acid biosynthesis; L-serine biosynthesis; L-serine from 3-phospho-D-glycerate: step 1/3.</text>
</comment>
<dbReference type="PROSITE" id="PS00065">
    <property type="entry name" value="D_2_HYDROXYACID_DH_1"/>
    <property type="match status" value="1"/>
</dbReference>
<evidence type="ECO:0000256" key="2">
    <source>
        <dbReference type="ARBA" id="ARBA00005216"/>
    </source>
</evidence>